<reference evidence="1 2" key="1">
    <citation type="journal article" date="2022" name="bioRxiv">
        <title>The genome of the oomycete Peronosclerospora sorghi, a cosmopolitan pathogen of maize and sorghum, is inflated with dispersed pseudogenes.</title>
        <authorList>
            <person name="Fletcher K."/>
            <person name="Martin F."/>
            <person name="Isakeit T."/>
            <person name="Cavanaugh K."/>
            <person name="Magill C."/>
            <person name="Michelmore R."/>
        </authorList>
    </citation>
    <scope>NUCLEOTIDE SEQUENCE [LARGE SCALE GENOMIC DNA]</scope>
    <source>
        <strain evidence="1">P6</strain>
    </source>
</reference>
<dbReference type="Proteomes" id="UP001163321">
    <property type="component" value="Chromosome 5"/>
</dbReference>
<keyword evidence="2" id="KW-1185">Reference proteome</keyword>
<comment type="caution">
    <text evidence="1">The sequence shown here is derived from an EMBL/GenBank/DDBJ whole genome shotgun (WGS) entry which is preliminary data.</text>
</comment>
<gene>
    <name evidence="1" type="ORF">PsorP6_008813</name>
</gene>
<dbReference type="EMBL" id="CM047584">
    <property type="protein sequence ID" value="KAI9911109.1"/>
    <property type="molecule type" value="Genomic_DNA"/>
</dbReference>
<evidence type="ECO:0000313" key="2">
    <source>
        <dbReference type="Proteomes" id="UP001163321"/>
    </source>
</evidence>
<organism evidence="1 2">
    <name type="scientific">Peronosclerospora sorghi</name>
    <dbReference type="NCBI Taxonomy" id="230839"/>
    <lineage>
        <taxon>Eukaryota</taxon>
        <taxon>Sar</taxon>
        <taxon>Stramenopiles</taxon>
        <taxon>Oomycota</taxon>
        <taxon>Peronosporomycetes</taxon>
        <taxon>Peronosporales</taxon>
        <taxon>Peronosporaceae</taxon>
        <taxon>Peronosclerospora</taxon>
    </lineage>
</organism>
<sequence length="156" mass="17939">MTTKLKLRLSTGSPKFTYHAFGTDERIDGYSELKFSVNFNGYDFRTLLIVEFKEKEPTCVVAKLKPSLPQSFFLEQDEFVIALRKAAIEFTGPPGICFESYTTTTIVENGERNEIRRYLEIYECKLEDNESAQKLLTNLQTLPLWFIEGLNSLVAM</sequence>
<accession>A0ACC0VXB3</accession>
<protein>
    <submittedName>
        <fullName evidence="1">Uncharacterized protein</fullName>
    </submittedName>
</protein>
<name>A0ACC0VXB3_9STRA</name>
<proteinExistence type="predicted"/>
<evidence type="ECO:0000313" key="1">
    <source>
        <dbReference type="EMBL" id="KAI9911109.1"/>
    </source>
</evidence>